<comment type="caution">
    <text evidence="1">The sequence shown here is derived from an EMBL/GenBank/DDBJ whole genome shotgun (WGS) entry which is preliminary data.</text>
</comment>
<gene>
    <name evidence="1" type="ORF">E2C01_061437</name>
</gene>
<reference evidence="1 2" key="1">
    <citation type="submission" date="2019-05" db="EMBL/GenBank/DDBJ databases">
        <title>Another draft genome of Portunus trituberculatus and its Hox gene families provides insights of decapod evolution.</title>
        <authorList>
            <person name="Jeong J.-H."/>
            <person name="Song I."/>
            <person name="Kim S."/>
            <person name="Choi T."/>
            <person name="Kim D."/>
            <person name="Ryu S."/>
            <person name="Kim W."/>
        </authorList>
    </citation>
    <scope>NUCLEOTIDE SEQUENCE [LARGE SCALE GENOMIC DNA]</scope>
    <source>
        <tissue evidence="1">Muscle</tissue>
    </source>
</reference>
<organism evidence="1 2">
    <name type="scientific">Portunus trituberculatus</name>
    <name type="common">Swimming crab</name>
    <name type="synonym">Neptunus trituberculatus</name>
    <dbReference type="NCBI Taxonomy" id="210409"/>
    <lineage>
        <taxon>Eukaryota</taxon>
        <taxon>Metazoa</taxon>
        <taxon>Ecdysozoa</taxon>
        <taxon>Arthropoda</taxon>
        <taxon>Crustacea</taxon>
        <taxon>Multicrustacea</taxon>
        <taxon>Malacostraca</taxon>
        <taxon>Eumalacostraca</taxon>
        <taxon>Eucarida</taxon>
        <taxon>Decapoda</taxon>
        <taxon>Pleocyemata</taxon>
        <taxon>Brachyura</taxon>
        <taxon>Eubrachyura</taxon>
        <taxon>Portunoidea</taxon>
        <taxon>Portunidae</taxon>
        <taxon>Portuninae</taxon>
        <taxon>Portunus</taxon>
    </lineage>
</organism>
<protein>
    <submittedName>
        <fullName evidence="1">Uncharacterized protein</fullName>
    </submittedName>
</protein>
<name>A0A5B7HF12_PORTR</name>
<keyword evidence="2" id="KW-1185">Reference proteome</keyword>
<proteinExistence type="predicted"/>
<evidence type="ECO:0000313" key="1">
    <source>
        <dbReference type="EMBL" id="MPC67264.1"/>
    </source>
</evidence>
<sequence length="62" mass="6855">MVLDGVGYDEKSYSREEQMYAAIMQAQHSAARPHVSGGQLNGLLRGKPESNLSWNFTAKSKL</sequence>
<dbReference type="AlphaFoldDB" id="A0A5B7HF12"/>
<accession>A0A5B7HF12</accession>
<evidence type="ECO:0000313" key="2">
    <source>
        <dbReference type="Proteomes" id="UP000324222"/>
    </source>
</evidence>
<dbReference type="EMBL" id="VSRR010025992">
    <property type="protein sequence ID" value="MPC67264.1"/>
    <property type="molecule type" value="Genomic_DNA"/>
</dbReference>
<dbReference type="Proteomes" id="UP000324222">
    <property type="component" value="Unassembled WGS sequence"/>
</dbReference>